<sequence length="340" mass="39137">MKFPKWIDIEEVVIDGVKCRIYIPQPDKRNVNNKMCLFYIHSGGWCIMKAKYSDYYLAPFIRRLGCTIVSIDYSLAPENKFPAAINECEKVVLAFYNGLHQKYDIDKNKLVIMGESAGGNLSIASCLRLTNNNNSNIIKCQVLVYPVVNSFDLLNRSYQIYNKKHKNTGLLSPDDMARWILLYLGLPATVQNVKLMLRNQHISNKIRNNEEFKTYFNCDALDDEEDEFETAEIESYEENDLARMIEPYLLNCEFAPVMAPLQKLSLLPPTLTITSNFDVLKTEGRLFHDKIKKAGIDATYKNYKNAIHGHLTVPFSRVARSMRDDICNFINCQLNNQNSQ</sequence>
<protein>
    <submittedName>
        <fullName evidence="2">Abhydrolase_3 domain-containing protein</fullName>
    </submittedName>
</protein>
<dbReference type="WBParaSite" id="RSKR_0001169100.1">
    <property type="protein sequence ID" value="RSKR_0001169100.1"/>
    <property type="gene ID" value="RSKR_0001169100"/>
</dbReference>
<dbReference type="Proteomes" id="UP000095286">
    <property type="component" value="Unplaced"/>
</dbReference>
<evidence type="ECO:0000313" key="2">
    <source>
        <dbReference type="WBParaSite" id="RSKR_0001169100.1"/>
    </source>
</evidence>
<proteinExistence type="predicted"/>
<evidence type="ECO:0000313" key="1">
    <source>
        <dbReference type="Proteomes" id="UP000095286"/>
    </source>
</evidence>
<reference evidence="2" key="1">
    <citation type="submission" date="2016-11" db="UniProtKB">
        <authorList>
            <consortium name="WormBaseParasite"/>
        </authorList>
    </citation>
    <scope>IDENTIFICATION</scope>
    <source>
        <strain evidence="2">KR3021</strain>
    </source>
</reference>
<accession>A0AC35UIC3</accession>
<name>A0AC35UIC3_9BILA</name>
<organism evidence="1 2">
    <name type="scientific">Rhabditophanes sp. KR3021</name>
    <dbReference type="NCBI Taxonomy" id="114890"/>
    <lineage>
        <taxon>Eukaryota</taxon>
        <taxon>Metazoa</taxon>
        <taxon>Ecdysozoa</taxon>
        <taxon>Nematoda</taxon>
        <taxon>Chromadorea</taxon>
        <taxon>Rhabditida</taxon>
        <taxon>Tylenchina</taxon>
        <taxon>Panagrolaimomorpha</taxon>
        <taxon>Strongyloidoidea</taxon>
        <taxon>Alloionematidae</taxon>
        <taxon>Rhabditophanes</taxon>
    </lineage>
</organism>